<comment type="caution">
    <text evidence="2">The sequence shown here is derived from an EMBL/GenBank/DDBJ whole genome shotgun (WGS) entry which is preliminary data.</text>
</comment>
<evidence type="ECO:0000313" key="3">
    <source>
        <dbReference type="Proteomes" id="UP001054945"/>
    </source>
</evidence>
<feature type="region of interest" description="Disordered" evidence="1">
    <location>
        <begin position="75"/>
        <end position="95"/>
    </location>
</feature>
<dbReference type="AlphaFoldDB" id="A0AAV4XVQ9"/>
<keyword evidence="3" id="KW-1185">Reference proteome</keyword>
<protein>
    <submittedName>
        <fullName evidence="2">Uncharacterized protein</fullName>
    </submittedName>
</protein>
<gene>
    <name evidence="2" type="ORF">CEXT_309231</name>
</gene>
<evidence type="ECO:0000256" key="1">
    <source>
        <dbReference type="SAM" id="MobiDB-lite"/>
    </source>
</evidence>
<proteinExistence type="predicted"/>
<reference evidence="2 3" key="1">
    <citation type="submission" date="2021-06" db="EMBL/GenBank/DDBJ databases">
        <title>Caerostris extrusa draft genome.</title>
        <authorList>
            <person name="Kono N."/>
            <person name="Arakawa K."/>
        </authorList>
    </citation>
    <scope>NUCLEOTIDE SEQUENCE [LARGE SCALE GENOMIC DNA]</scope>
</reference>
<sequence>MSTVQSESGNVHAFNSILIELHIHFLLKCGAPHQSFSEDIMQFPTNSTVLLKNLEARTPYAVDSAGRRARAIRTSERQIGHSSSSSRRGEMGHVHHRSVKSKRAIYMIILQSLKANGFPF</sequence>
<name>A0AAV4XVQ9_CAEEX</name>
<organism evidence="2 3">
    <name type="scientific">Caerostris extrusa</name>
    <name type="common">Bark spider</name>
    <name type="synonym">Caerostris bankana</name>
    <dbReference type="NCBI Taxonomy" id="172846"/>
    <lineage>
        <taxon>Eukaryota</taxon>
        <taxon>Metazoa</taxon>
        <taxon>Ecdysozoa</taxon>
        <taxon>Arthropoda</taxon>
        <taxon>Chelicerata</taxon>
        <taxon>Arachnida</taxon>
        <taxon>Araneae</taxon>
        <taxon>Araneomorphae</taxon>
        <taxon>Entelegynae</taxon>
        <taxon>Araneoidea</taxon>
        <taxon>Araneidae</taxon>
        <taxon>Caerostris</taxon>
    </lineage>
</organism>
<dbReference type="EMBL" id="BPLR01018278">
    <property type="protein sequence ID" value="GIY98285.1"/>
    <property type="molecule type" value="Genomic_DNA"/>
</dbReference>
<evidence type="ECO:0000313" key="2">
    <source>
        <dbReference type="EMBL" id="GIY98285.1"/>
    </source>
</evidence>
<accession>A0AAV4XVQ9</accession>
<dbReference type="Proteomes" id="UP001054945">
    <property type="component" value="Unassembled WGS sequence"/>
</dbReference>